<keyword evidence="2" id="KW-1185">Reference proteome</keyword>
<dbReference type="EMBL" id="ML208685">
    <property type="protein sequence ID" value="TFK61189.1"/>
    <property type="molecule type" value="Genomic_DNA"/>
</dbReference>
<feature type="non-terminal residue" evidence="1">
    <location>
        <position position="288"/>
    </location>
</feature>
<dbReference type="Proteomes" id="UP000308600">
    <property type="component" value="Unassembled WGS sequence"/>
</dbReference>
<protein>
    <submittedName>
        <fullName evidence="1">Uncharacterized protein</fullName>
    </submittedName>
</protein>
<proteinExistence type="predicted"/>
<feature type="non-terminal residue" evidence="1">
    <location>
        <position position="1"/>
    </location>
</feature>
<organism evidence="1 2">
    <name type="scientific">Pluteus cervinus</name>
    <dbReference type="NCBI Taxonomy" id="181527"/>
    <lineage>
        <taxon>Eukaryota</taxon>
        <taxon>Fungi</taxon>
        <taxon>Dikarya</taxon>
        <taxon>Basidiomycota</taxon>
        <taxon>Agaricomycotina</taxon>
        <taxon>Agaricomycetes</taxon>
        <taxon>Agaricomycetidae</taxon>
        <taxon>Agaricales</taxon>
        <taxon>Pluteineae</taxon>
        <taxon>Pluteaceae</taxon>
        <taxon>Pluteus</taxon>
    </lineage>
</organism>
<reference evidence="1 2" key="1">
    <citation type="journal article" date="2019" name="Nat. Ecol. Evol.">
        <title>Megaphylogeny resolves global patterns of mushroom evolution.</title>
        <authorList>
            <person name="Varga T."/>
            <person name="Krizsan K."/>
            <person name="Foldi C."/>
            <person name="Dima B."/>
            <person name="Sanchez-Garcia M."/>
            <person name="Sanchez-Ramirez S."/>
            <person name="Szollosi G.J."/>
            <person name="Szarkandi J.G."/>
            <person name="Papp V."/>
            <person name="Albert L."/>
            <person name="Andreopoulos W."/>
            <person name="Angelini C."/>
            <person name="Antonin V."/>
            <person name="Barry K.W."/>
            <person name="Bougher N.L."/>
            <person name="Buchanan P."/>
            <person name="Buyck B."/>
            <person name="Bense V."/>
            <person name="Catcheside P."/>
            <person name="Chovatia M."/>
            <person name="Cooper J."/>
            <person name="Damon W."/>
            <person name="Desjardin D."/>
            <person name="Finy P."/>
            <person name="Geml J."/>
            <person name="Haridas S."/>
            <person name="Hughes K."/>
            <person name="Justo A."/>
            <person name="Karasinski D."/>
            <person name="Kautmanova I."/>
            <person name="Kiss B."/>
            <person name="Kocsube S."/>
            <person name="Kotiranta H."/>
            <person name="LaButti K.M."/>
            <person name="Lechner B.E."/>
            <person name="Liimatainen K."/>
            <person name="Lipzen A."/>
            <person name="Lukacs Z."/>
            <person name="Mihaltcheva S."/>
            <person name="Morgado L.N."/>
            <person name="Niskanen T."/>
            <person name="Noordeloos M.E."/>
            <person name="Ohm R.A."/>
            <person name="Ortiz-Santana B."/>
            <person name="Ovrebo C."/>
            <person name="Racz N."/>
            <person name="Riley R."/>
            <person name="Savchenko A."/>
            <person name="Shiryaev A."/>
            <person name="Soop K."/>
            <person name="Spirin V."/>
            <person name="Szebenyi C."/>
            <person name="Tomsovsky M."/>
            <person name="Tulloss R.E."/>
            <person name="Uehling J."/>
            <person name="Grigoriev I.V."/>
            <person name="Vagvolgyi C."/>
            <person name="Papp T."/>
            <person name="Martin F.M."/>
            <person name="Miettinen O."/>
            <person name="Hibbett D.S."/>
            <person name="Nagy L.G."/>
        </authorList>
    </citation>
    <scope>NUCLEOTIDE SEQUENCE [LARGE SCALE GENOMIC DNA]</scope>
    <source>
        <strain evidence="1 2">NL-1719</strain>
    </source>
</reference>
<evidence type="ECO:0000313" key="1">
    <source>
        <dbReference type="EMBL" id="TFK61189.1"/>
    </source>
</evidence>
<gene>
    <name evidence="1" type="ORF">BDN72DRAFT_739922</name>
</gene>
<sequence>YPPKPLSQNLVDRVVTDYCQDTSPAGFEESGCRVCGRLSNTASAIDYKKVSGFFGNLENTTSTRVHRTSLKEPILPISGPVLAKDCTKVCADCRTQLLRNRVPRHALASNLWIGEIPPELSDLRFVEKLVIARIRVNSCVVRVSSGFHKMKAHVIAFENPVPKIYQKLPPAVEELDDVLAILFTGPRQPTVSDYERVPILVRRNKVIKALHWLKINHRNYHDIEIDYDEMERYPEDEPPVVVQYKDLNTNKFSEATSLFDQHETEDGVETGECPFTVHGLTGNNLQGM</sequence>
<accession>A0ACD3A7A9</accession>
<evidence type="ECO:0000313" key="2">
    <source>
        <dbReference type="Proteomes" id="UP000308600"/>
    </source>
</evidence>
<name>A0ACD3A7A9_9AGAR</name>